<proteinExistence type="predicted"/>
<protein>
    <submittedName>
        <fullName evidence="2">DUF3261 domain-containing protein</fullName>
    </submittedName>
</protein>
<reference evidence="2" key="1">
    <citation type="submission" date="2023-03" db="EMBL/GenBank/DDBJ databases">
        <title>Chitinimonas shenzhenensis gen. nov., sp. nov., a novel member of family Burkholderiaceae isolated from activated sludge collected in Shen Zhen, China.</title>
        <authorList>
            <person name="Wang X."/>
        </authorList>
    </citation>
    <scope>NUCLEOTIDE SEQUENCE</scope>
    <source>
        <strain evidence="2">DQS-5</strain>
    </source>
</reference>
<feature type="chain" id="PRO_5046196829" evidence="1">
    <location>
        <begin position="23"/>
        <end position="191"/>
    </location>
</feature>
<comment type="caution">
    <text evidence="2">The sequence shown here is derived from an EMBL/GenBank/DDBJ whole genome shotgun (WGS) entry which is preliminary data.</text>
</comment>
<sequence>MRRVTALLLLLCLSACVNVPQAQPALPRLQLAPSAFGSNVSLAQRLTLEKVSDQARLPRGGMPRSLDAQLEIDTETVQLAGFALGQRILTLSWNGNALTSQRHPLLPAEVEAETILRDVQLVYWPASSLNAALPAGWRVVDAARQRSLQFEGRPLLTITYQAEPRWAGRAELDNLLEGYRLTIDSTPQTGQ</sequence>
<evidence type="ECO:0000256" key="1">
    <source>
        <dbReference type="SAM" id="SignalP"/>
    </source>
</evidence>
<name>A0ABT7E0F5_9NEIS</name>
<dbReference type="RefSeq" id="WP_284101227.1">
    <property type="nucleotide sequence ID" value="NZ_JARRAF010000013.1"/>
</dbReference>
<evidence type="ECO:0000313" key="2">
    <source>
        <dbReference type="EMBL" id="MDK2124915.1"/>
    </source>
</evidence>
<organism evidence="2 3">
    <name type="scientific">Parachitinimonas caeni</name>
    <dbReference type="NCBI Taxonomy" id="3031301"/>
    <lineage>
        <taxon>Bacteria</taxon>
        <taxon>Pseudomonadati</taxon>
        <taxon>Pseudomonadota</taxon>
        <taxon>Betaproteobacteria</taxon>
        <taxon>Neisseriales</taxon>
        <taxon>Chitinibacteraceae</taxon>
        <taxon>Parachitinimonas</taxon>
    </lineage>
</organism>
<evidence type="ECO:0000313" key="3">
    <source>
        <dbReference type="Proteomes" id="UP001172778"/>
    </source>
</evidence>
<keyword evidence="1" id="KW-0732">Signal</keyword>
<dbReference type="EMBL" id="JARRAF010000013">
    <property type="protein sequence ID" value="MDK2124915.1"/>
    <property type="molecule type" value="Genomic_DNA"/>
</dbReference>
<dbReference type="InterPro" id="IPR021675">
    <property type="entry name" value="DUF3261"/>
</dbReference>
<keyword evidence="3" id="KW-1185">Reference proteome</keyword>
<dbReference type="Proteomes" id="UP001172778">
    <property type="component" value="Unassembled WGS sequence"/>
</dbReference>
<accession>A0ABT7E0F5</accession>
<gene>
    <name evidence="2" type="ORF">PZA18_12745</name>
</gene>
<dbReference type="Pfam" id="PF11659">
    <property type="entry name" value="DUF3261"/>
    <property type="match status" value="1"/>
</dbReference>
<feature type="signal peptide" evidence="1">
    <location>
        <begin position="1"/>
        <end position="22"/>
    </location>
</feature>